<dbReference type="PANTHER" id="PTHR28607:SF3">
    <property type="entry name" value="MEMBRANE PROTEIN FAM174B"/>
    <property type="match status" value="1"/>
</dbReference>
<keyword evidence="10" id="KW-1185">Reference proteome</keyword>
<evidence type="ECO:0000256" key="8">
    <source>
        <dbReference type="SAM" id="MobiDB-lite"/>
    </source>
</evidence>
<sequence>MVFMKTGDHMSCGSSFRSGKRLKKTRKYDIITTPAERVEMAPLNEEDDEDEDATVFDIKYRYPATVTSAQPTGASLGEPLLLPVLRPAKGKTFFSNVLESCEEWLLTVTRQILSTADARMKTLESEPHVHWDWEPSQMGASSSNPLIDAIDRCPGSPEKQSKPQDDDFNSSPRYYSTFSEWQTLGGLAREYLEKGGLMGRKYCLLEPERPTWDFAFAFEALKAHTSDALRYLSSGPASLRLRGWGAESVGNRDCTPRARASPLEMVCLDALSWSQGLYQFCSSYAPLCTPAQAKSGWVLLGSG</sequence>
<feature type="region of interest" description="Disordered" evidence="8">
    <location>
        <begin position="133"/>
        <end position="170"/>
    </location>
</feature>
<evidence type="ECO:0000256" key="4">
    <source>
        <dbReference type="ARBA" id="ARBA00022729"/>
    </source>
</evidence>
<evidence type="ECO:0000313" key="9">
    <source>
        <dbReference type="EMBL" id="KFO34577.1"/>
    </source>
</evidence>
<keyword evidence="4" id="KW-0732">Signal</keyword>
<dbReference type="InterPro" id="IPR009565">
    <property type="entry name" value="FAM174-like"/>
</dbReference>
<organism evidence="9 10">
    <name type="scientific">Fukomys damarensis</name>
    <name type="common">Damaraland mole rat</name>
    <name type="synonym">Cryptomys damarensis</name>
    <dbReference type="NCBI Taxonomy" id="885580"/>
    <lineage>
        <taxon>Eukaryota</taxon>
        <taxon>Metazoa</taxon>
        <taxon>Chordata</taxon>
        <taxon>Craniata</taxon>
        <taxon>Vertebrata</taxon>
        <taxon>Euteleostomi</taxon>
        <taxon>Mammalia</taxon>
        <taxon>Eutheria</taxon>
        <taxon>Euarchontoglires</taxon>
        <taxon>Glires</taxon>
        <taxon>Rodentia</taxon>
        <taxon>Hystricomorpha</taxon>
        <taxon>Bathyergidae</taxon>
        <taxon>Fukomys</taxon>
    </lineage>
</organism>
<keyword evidence="7" id="KW-0325">Glycoprotein</keyword>
<dbReference type="PANTHER" id="PTHR28607">
    <property type="entry name" value="EXPRESSED PROTEIN"/>
    <property type="match status" value="1"/>
</dbReference>
<protein>
    <submittedName>
        <fullName evidence="9">Membrane protein FAM174B</fullName>
    </submittedName>
</protein>
<evidence type="ECO:0000256" key="6">
    <source>
        <dbReference type="ARBA" id="ARBA00023136"/>
    </source>
</evidence>
<evidence type="ECO:0000313" key="10">
    <source>
        <dbReference type="Proteomes" id="UP000028990"/>
    </source>
</evidence>
<evidence type="ECO:0000256" key="7">
    <source>
        <dbReference type="ARBA" id="ARBA00023180"/>
    </source>
</evidence>
<keyword evidence="5" id="KW-1133">Transmembrane helix</keyword>
<dbReference type="EMBL" id="KN121930">
    <property type="protein sequence ID" value="KFO34577.1"/>
    <property type="molecule type" value="Genomic_DNA"/>
</dbReference>
<dbReference type="AlphaFoldDB" id="A0A091DU03"/>
<reference evidence="9 10" key="1">
    <citation type="submission" date="2013-11" db="EMBL/GenBank/DDBJ databases">
        <title>The Damaraland mole rat (Fukomys damarensis) genome and evolution of African mole rats.</title>
        <authorList>
            <person name="Gladyshev V.N."/>
            <person name="Fang X."/>
        </authorList>
    </citation>
    <scope>NUCLEOTIDE SEQUENCE [LARGE SCALE GENOMIC DNA]</scope>
    <source>
        <tissue evidence="9">Liver</tissue>
    </source>
</reference>
<evidence type="ECO:0000256" key="3">
    <source>
        <dbReference type="ARBA" id="ARBA00022692"/>
    </source>
</evidence>
<accession>A0A091DU03</accession>
<evidence type="ECO:0000256" key="5">
    <source>
        <dbReference type="ARBA" id="ARBA00022989"/>
    </source>
</evidence>
<gene>
    <name evidence="9" type="ORF">H920_03945</name>
</gene>
<dbReference type="Pfam" id="PF06679">
    <property type="entry name" value="DUF1180"/>
    <property type="match status" value="1"/>
</dbReference>
<dbReference type="GO" id="GO:0016020">
    <property type="term" value="C:membrane"/>
    <property type="evidence" value="ECO:0007669"/>
    <property type="project" value="UniProtKB-SubCell"/>
</dbReference>
<comment type="similarity">
    <text evidence="2">Belongs to the FAM174 family.</text>
</comment>
<keyword evidence="3" id="KW-0812">Transmembrane</keyword>
<dbReference type="Proteomes" id="UP000028990">
    <property type="component" value="Unassembled WGS sequence"/>
</dbReference>
<evidence type="ECO:0000256" key="1">
    <source>
        <dbReference type="ARBA" id="ARBA00004479"/>
    </source>
</evidence>
<proteinExistence type="inferred from homology"/>
<evidence type="ECO:0000256" key="2">
    <source>
        <dbReference type="ARBA" id="ARBA00006986"/>
    </source>
</evidence>
<comment type="subcellular location">
    <subcellularLocation>
        <location evidence="1">Membrane</location>
        <topology evidence="1">Single-pass type I membrane protein</topology>
    </subcellularLocation>
</comment>
<keyword evidence="6" id="KW-0472">Membrane</keyword>
<name>A0A091DU03_FUKDA</name>